<evidence type="ECO:0000313" key="1">
    <source>
        <dbReference type="EMBL" id="MCV9385186.1"/>
    </source>
</evidence>
<sequence length="54" mass="6169">MKKFNNQYFRFLRLSSEIPISKPPASIFIFCATHVIGELTLIDSFAIDYIEGAD</sequence>
<gene>
    <name evidence="1" type="ORF">N7U62_00850</name>
</gene>
<keyword evidence="2" id="KW-1185">Reference proteome</keyword>
<protein>
    <submittedName>
        <fullName evidence="1">Uncharacterized protein</fullName>
    </submittedName>
</protein>
<dbReference type="Proteomes" id="UP001300692">
    <property type="component" value="Unassembled WGS sequence"/>
</dbReference>
<name>A0ABT3CNQ2_9BACT</name>
<comment type="caution">
    <text evidence="1">The sequence shown here is derived from an EMBL/GenBank/DDBJ whole genome shotgun (WGS) entry which is preliminary data.</text>
</comment>
<evidence type="ECO:0000313" key="2">
    <source>
        <dbReference type="Proteomes" id="UP001300692"/>
    </source>
</evidence>
<dbReference type="RefSeq" id="WP_264135979.1">
    <property type="nucleotide sequence ID" value="NZ_JAOYOD010000001.1"/>
</dbReference>
<proteinExistence type="predicted"/>
<organism evidence="1 2">
    <name type="scientific">Reichenbachiella ulvae</name>
    <dbReference type="NCBI Taxonomy" id="2980104"/>
    <lineage>
        <taxon>Bacteria</taxon>
        <taxon>Pseudomonadati</taxon>
        <taxon>Bacteroidota</taxon>
        <taxon>Cytophagia</taxon>
        <taxon>Cytophagales</taxon>
        <taxon>Reichenbachiellaceae</taxon>
        <taxon>Reichenbachiella</taxon>
    </lineage>
</organism>
<dbReference type="EMBL" id="JAOYOD010000001">
    <property type="protein sequence ID" value="MCV9385186.1"/>
    <property type="molecule type" value="Genomic_DNA"/>
</dbReference>
<accession>A0ABT3CNQ2</accession>
<reference evidence="1 2" key="1">
    <citation type="submission" date="2022-10" db="EMBL/GenBank/DDBJ databases">
        <title>Comparative genomics and taxonomic characterization of three novel marine species of genus Reichenbachiella exhibiting antioxidant and polysaccharide degradation activities.</title>
        <authorList>
            <person name="Muhammad N."/>
            <person name="Lee Y.-J."/>
            <person name="Ko J."/>
            <person name="Kim S.-G."/>
        </authorList>
    </citation>
    <scope>NUCLEOTIDE SEQUENCE [LARGE SCALE GENOMIC DNA]</scope>
    <source>
        <strain evidence="1 2">ABR2-5</strain>
    </source>
</reference>